<name>Q1LTZ7_BAUCH</name>
<keyword evidence="3" id="KW-0963">Cytoplasm</keyword>
<dbReference type="PROSITE" id="PS00178">
    <property type="entry name" value="AA_TRNA_LIGASE_I"/>
    <property type="match status" value="1"/>
</dbReference>
<dbReference type="Gene3D" id="3.40.50.620">
    <property type="entry name" value="HUPs"/>
    <property type="match status" value="1"/>
</dbReference>
<dbReference type="GO" id="GO:0004819">
    <property type="term" value="F:glutamine-tRNA ligase activity"/>
    <property type="evidence" value="ECO:0007669"/>
    <property type="project" value="UniProtKB-UniRule"/>
</dbReference>
<dbReference type="EMBL" id="CP000238">
    <property type="protein sequence ID" value="ABF14180.1"/>
    <property type="molecule type" value="Genomic_DNA"/>
</dbReference>
<evidence type="ECO:0000256" key="4">
    <source>
        <dbReference type="ARBA" id="ARBA00022598"/>
    </source>
</evidence>
<dbReference type="FunFam" id="2.40.240.10:FF:000001">
    <property type="entry name" value="Glutamine--tRNA ligase"/>
    <property type="match status" value="1"/>
</dbReference>
<dbReference type="PANTHER" id="PTHR43097">
    <property type="entry name" value="GLUTAMINE-TRNA LIGASE"/>
    <property type="match status" value="1"/>
</dbReference>
<dbReference type="InterPro" id="IPR050132">
    <property type="entry name" value="Gln/Glu-tRNA_Ligase"/>
</dbReference>
<evidence type="ECO:0000256" key="9">
    <source>
        <dbReference type="ARBA" id="ARBA00048270"/>
    </source>
</evidence>
<dbReference type="Proteomes" id="UP000002427">
    <property type="component" value="Chromosome"/>
</dbReference>
<dbReference type="FunFam" id="3.90.800.10:FF:000001">
    <property type="entry name" value="Glutamine--tRNA ligase"/>
    <property type="match status" value="1"/>
</dbReference>
<dbReference type="InterPro" id="IPR020058">
    <property type="entry name" value="Glu/Gln-tRNA-synth_Ib_cat-dom"/>
</dbReference>
<comment type="catalytic activity">
    <reaction evidence="9">
        <text>tRNA(Gln) + L-glutamine + ATP = L-glutaminyl-tRNA(Gln) + AMP + diphosphate</text>
        <dbReference type="Rhea" id="RHEA:20121"/>
        <dbReference type="Rhea" id="RHEA-COMP:9662"/>
        <dbReference type="Rhea" id="RHEA-COMP:9681"/>
        <dbReference type="ChEBI" id="CHEBI:30616"/>
        <dbReference type="ChEBI" id="CHEBI:33019"/>
        <dbReference type="ChEBI" id="CHEBI:58359"/>
        <dbReference type="ChEBI" id="CHEBI:78442"/>
        <dbReference type="ChEBI" id="CHEBI:78521"/>
        <dbReference type="ChEBI" id="CHEBI:456215"/>
        <dbReference type="EC" id="6.1.1.18"/>
    </reaction>
</comment>
<dbReference type="PRINTS" id="PR00987">
    <property type="entry name" value="TRNASYNTHGLU"/>
</dbReference>
<dbReference type="SUPFAM" id="SSF50715">
    <property type="entry name" value="Ribosomal protein L25-like"/>
    <property type="match status" value="1"/>
</dbReference>
<evidence type="ECO:0000256" key="8">
    <source>
        <dbReference type="ARBA" id="ARBA00023146"/>
    </source>
</evidence>
<dbReference type="FunFam" id="1.10.1160.10:FF:000001">
    <property type="entry name" value="Glutamine--tRNA ligase"/>
    <property type="match status" value="1"/>
</dbReference>
<evidence type="ECO:0000256" key="5">
    <source>
        <dbReference type="ARBA" id="ARBA00022741"/>
    </source>
</evidence>
<dbReference type="InterPro" id="IPR014729">
    <property type="entry name" value="Rossmann-like_a/b/a_fold"/>
</dbReference>
<comment type="similarity">
    <text evidence="1 11">Belongs to the class-I aminoacyl-tRNA synthetase family.</text>
</comment>
<dbReference type="HOGENOM" id="CLU_001882_2_3_6"/>
<reference evidence="15 16" key="1">
    <citation type="journal article" date="2006" name="PLoS Biol.">
        <title>Metabolic complementarity and genomics of the dual bacterial symbiosis of sharpshooters.</title>
        <authorList>
            <person name="Wu D."/>
            <person name="Daugherty S.C."/>
            <person name="Van Aken S.E."/>
            <person name="Pai G.H."/>
            <person name="Watkins K.L."/>
            <person name="Khouri H."/>
            <person name="Tallon L.J."/>
            <person name="Zaborsky J.M."/>
            <person name="Dunbar H.E."/>
            <person name="Tran P.L."/>
            <person name="Moran N.A."/>
            <person name="Eisen J.A."/>
        </authorList>
    </citation>
    <scope>NUCLEOTIDE SEQUENCE [LARGE SCALE GENOMIC DNA]</scope>
    <source>
        <strain evidence="15">Hc</strain>
    </source>
</reference>
<dbReference type="SUPFAM" id="SSF52374">
    <property type="entry name" value="Nucleotidylyl transferase"/>
    <property type="match status" value="1"/>
</dbReference>
<dbReference type="InterPro" id="IPR020061">
    <property type="entry name" value="Glu_tRNA_lig_a-bdl"/>
</dbReference>
<dbReference type="Pfam" id="PF03950">
    <property type="entry name" value="tRNA-synt_1c_C"/>
    <property type="match status" value="1"/>
</dbReference>
<evidence type="ECO:0000313" key="16">
    <source>
        <dbReference type="Proteomes" id="UP000002427"/>
    </source>
</evidence>
<evidence type="ECO:0000256" key="6">
    <source>
        <dbReference type="ARBA" id="ARBA00022840"/>
    </source>
</evidence>
<protein>
    <recommendedName>
        <fullName evidence="2 10">Glutamine--tRNA ligase</fullName>
        <ecNumber evidence="2 10">6.1.1.18</ecNumber>
    </recommendedName>
</protein>
<dbReference type="InterPro" id="IPR020059">
    <property type="entry name" value="Glu/Gln-tRNA-synth_Ib_codon-bd"/>
</dbReference>
<dbReference type="RefSeq" id="WP_011520300.1">
    <property type="nucleotide sequence ID" value="NC_007984.1"/>
</dbReference>
<keyword evidence="5 11" id="KW-0547">Nucleotide-binding</keyword>
<evidence type="ECO:0000256" key="2">
    <source>
        <dbReference type="ARBA" id="ARBA00012836"/>
    </source>
</evidence>
<dbReference type="Pfam" id="PF20974">
    <property type="entry name" value="tRNA-synt_1c_C2"/>
    <property type="match status" value="1"/>
</dbReference>
<evidence type="ECO:0000259" key="12">
    <source>
        <dbReference type="Pfam" id="PF00749"/>
    </source>
</evidence>
<keyword evidence="7 11" id="KW-0648">Protein biosynthesis</keyword>
<dbReference type="InterPro" id="IPR020056">
    <property type="entry name" value="Rbsml_bL25/Gln-tRNA_synth_N"/>
</dbReference>
<evidence type="ECO:0000256" key="11">
    <source>
        <dbReference type="RuleBase" id="RU363037"/>
    </source>
</evidence>
<dbReference type="KEGG" id="bci:BCI_0094"/>
<dbReference type="PANTHER" id="PTHR43097:SF5">
    <property type="entry name" value="GLUTAMATE--TRNA LIGASE"/>
    <property type="match status" value="1"/>
</dbReference>
<gene>
    <name evidence="15" type="primary">glnS</name>
    <name evidence="15" type="ordered locus">BCI_0094</name>
</gene>
<evidence type="ECO:0000256" key="7">
    <source>
        <dbReference type="ARBA" id="ARBA00022917"/>
    </source>
</evidence>
<feature type="domain" description="tRNA synthetases class I (E and Q) anti-codon binding" evidence="14">
    <location>
        <begin position="456"/>
        <end position="531"/>
    </location>
</feature>
<dbReference type="FunFam" id="3.40.50.620:FF:000037">
    <property type="entry name" value="Glutamine--tRNA ligase cytoplasmic"/>
    <property type="match status" value="1"/>
</dbReference>
<evidence type="ECO:0000256" key="3">
    <source>
        <dbReference type="ARBA" id="ARBA00022490"/>
    </source>
</evidence>
<dbReference type="InterPro" id="IPR001412">
    <property type="entry name" value="aa-tRNA-synth_I_CS"/>
</dbReference>
<evidence type="ECO:0000256" key="10">
    <source>
        <dbReference type="NCBIfam" id="TIGR00440"/>
    </source>
</evidence>
<organism evidence="15 16">
    <name type="scientific">Baumannia cicadellinicola subsp. Homalodisca coagulata</name>
    <dbReference type="NCBI Taxonomy" id="374463"/>
    <lineage>
        <taxon>Bacteria</taxon>
        <taxon>Pseudomonadati</taxon>
        <taxon>Pseudomonadota</taxon>
        <taxon>Gammaproteobacteria</taxon>
        <taxon>Candidatus Palibaumannia</taxon>
    </lineage>
</organism>
<dbReference type="InterPro" id="IPR049437">
    <property type="entry name" value="tRNA-synt_1c_C2"/>
</dbReference>
<dbReference type="InterPro" id="IPR004514">
    <property type="entry name" value="Gln-tRNA-synth"/>
</dbReference>
<dbReference type="AlphaFoldDB" id="Q1LTZ7"/>
<dbReference type="GO" id="GO:0005829">
    <property type="term" value="C:cytosol"/>
    <property type="evidence" value="ECO:0007669"/>
    <property type="project" value="TreeGrafter"/>
</dbReference>
<dbReference type="Gene3D" id="2.40.240.10">
    <property type="entry name" value="Ribosomal Protein L25, Chain P"/>
    <property type="match status" value="2"/>
</dbReference>
<dbReference type="GO" id="GO:0005524">
    <property type="term" value="F:ATP binding"/>
    <property type="evidence" value="ECO:0007669"/>
    <property type="project" value="UniProtKB-KW"/>
</dbReference>
<evidence type="ECO:0000256" key="1">
    <source>
        <dbReference type="ARBA" id="ARBA00005594"/>
    </source>
</evidence>
<accession>Q1LTZ7</accession>
<dbReference type="Pfam" id="PF00749">
    <property type="entry name" value="tRNA-synt_1c"/>
    <property type="match status" value="1"/>
</dbReference>
<sequence length="556" mass="64980">MSQANLNNFIIKIIDRDIASGLHKSVRTRFPPEPNGYLHIGHAKSICLNFGIAEHYQGQCYLRFDDTNPVKEHTEFIESMKNDILWLGFHWSGEIHYSSDYFDQLYSYAIELIHKGLAYVDHLSVNQIRDYRGTLTKPGKNSPYRDRSIDTNIALFDKMRRGEFKEGSTCLRAKIDMTSPFIVMRDPVLYRIKYVDHHRTGNKWCIYPMYDFAHSICDAIEGITHSLCTLEFQDNRRLYDWVLNNISLNVYPHQYEFSRLNIEHTIISKRKLHLLVSKNVVTGWDDPRMPTIAGLRRRGYTAASILEFCRRIGITKQDNNVEISALEACIREDLNESAPRVMAVINPIKVIINNYPVGYKENIMMPNHPNKPEFGQRKVTFSREIYIDCTDFRENNCNQQYKRLILGQQVRLRYAYVIEAERVEKNEQGNITIIHCSYYKNSLNQTLDDSYKVKGVIHWVSAIDYIAAEFRFYDKLFSDHNLASTDDFNVSLNHRSLIIYHGVIETSFLPLLKSGKINYFQFEREGYFCTDSKDCSKLQPVFNRIVGLRNNWLAKS</sequence>
<evidence type="ECO:0000313" key="15">
    <source>
        <dbReference type="EMBL" id="ABF14180.1"/>
    </source>
</evidence>
<proteinExistence type="inferred from homology"/>
<dbReference type="Gene3D" id="1.10.1160.10">
    <property type="entry name" value="Glutamyl-trna Synthetase, Domain 2"/>
    <property type="match status" value="1"/>
</dbReference>
<keyword evidence="8 11" id="KW-0030">Aminoacyl-tRNA synthetase</keyword>
<feature type="domain" description="Glutamyl/glutaminyl-tRNA synthetase class Ib anti-codon binding" evidence="13">
    <location>
        <begin position="338"/>
        <end position="438"/>
    </location>
</feature>
<dbReference type="NCBIfam" id="TIGR00440">
    <property type="entry name" value="glnS"/>
    <property type="match status" value="1"/>
</dbReference>
<keyword evidence="6 11" id="KW-0067">ATP-binding</keyword>
<feature type="domain" description="Glutamyl/glutaminyl-tRNA synthetase class Ib catalytic" evidence="12">
    <location>
        <begin position="26"/>
        <end position="335"/>
    </location>
</feature>
<dbReference type="STRING" id="374463.BCI_0094"/>
<dbReference type="InterPro" id="IPR011035">
    <property type="entry name" value="Ribosomal_bL25/Gln-tRNA_synth"/>
</dbReference>
<dbReference type="InterPro" id="IPR000924">
    <property type="entry name" value="Glu/Gln-tRNA-synth"/>
</dbReference>
<dbReference type="NCBIfam" id="NF011291">
    <property type="entry name" value="PRK14703.1"/>
    <property type="match status" value="1"/>
</dbReference>
<keyword evidence="16" id="KW-1185">Reference proteome</keyword>
<evidence type="ECO:0000259" key="13">
    <source>
        <dbReference type="Pfam" id="PF03950"/>
    </source>
</evidence>
<evidence type="ECO:0000259" key="14">
    <source>
        <dbReference type="Pfam" id="PF20974"/>
    </source>
</evidence>
<keyword evidence="4 11" id="KW-0436">Ligase</keyword>
<dbReference type="Gene3D" id="3.90.800.10">
    <property type="entry name" value="Glutamyl-tRNA Synthetase, Domain 3"/>
    <property type="match status" value="1"/>
</dbReference>
<dbReference type="GO" id="GO:0006425">
    <property type="term" value="P:glutaminyl-tRNA aminoacylation"/>
    <property type="evidence" value="ECO:0007669"/>
    <property type="project" value="UniProtKB-UniRule"/>
</dbReference>
<dbReference type="EC" id="6.1.1.18" evidence="2 10"/>